<evidence type="ECO:0000313" key="3">
    <source>
        <dbReference type="Proteomes" id="UP000499080"/>
    </source>
</evidence>
<sequence length="79" mass="8849">MDGGVLTAISGHSPAPPVGDKPHHRSGGNSTSQHPPMTHVHRLTHRVWSLRGWTGSPNSRQRPRQNPSRRRYAQSSVWR</sequence>
<evidence type="ECO:0000313" key="2">
    <source>
        <dbReference type="EMBL" id="GBL93619.1"/>
    </source>
</evidence>
<dbReference type="EMBL" id="BGPR01000095">
    <property type="protein sequence ID" value="GBL93619.1"/>
    <property type="molecule type" value="Genomic_DNA"/>
</dbReference>
<dbReference type="Proteomes" id="UP000499080">
    <property type="component" value="Unassembled WGS sequence"/>
</dbReference>
<name>A0A4Y2BPT3_ARAVE</name>
<organism evidence="2 3">
    <name type="scientific">Araneus ventricosus</name>
    <name type="common">Orbweaver spider</name>
    <name type="synonym">Epeira ventricosa</name>
    <dbReference type="NCBI Taxonomy" id="182803"/>
    <lineage>
        <taxon>Eukaryota</taxon>
        <taxon>Metazoa</taxon>
        <taxon>Ecdysozoa</taxon>
        <taxon>Arthropoda</taxon>
        <taxon>Chelicerata</taxon>
        <taxon>Arachnida</taxon>
        <taxon>Araneae</taxon>
        <taxon>Araneomorphae</taxon>
        <taxon>Entelegynae</taxon>
        <taxon>Araneoidea</taxon>
        <taxon>Araneidae</taxon>
        <taxon>Araneus</taxon>
    </lineage>
</organism>
<reference evidence="2 3" key="1">
    <citation type="journal article" date="2019" name="Sci. Rep.">
        <title>Orb-weaving spider Araneus ventricosus genome elucidates the spidroin gene catalogue.</title>
        <authorList>
            <person name="Kono N."/>
            <person name="Nakamura H."/>
            <person name="Ohtoshi R."/>
            <person name="Moran D.A.P."/>
            <person name="Shinohara A."/>
            <person name="Yoshida Y."/>
            <person name="Fujiwara M."/>
            <person name="Mori M."/>
            <person name="Tomita M."/>
            <person name="Arakawa K."/>
        </authorList>
    </citation>
    <scope>NUCLEOTIDE SEQUENCE [LARGE SCALE GENOMIC DNA]</scope>
</reference>
<feature type="region of interest" description="Disordered" evidence="1">
    <location>
        <begin position="1"/>
        <end position="79"/>
    </location>
</feature>
<keyword evidence="3" id="KW-1185">Reference proteome</keyword>
<gene>
    <name evidence="2" type="ORF">AVEN_25619_1</name>
</gene>
<protein>
    <submittedName>
        <fullName evidence="2">Uncharacterized protein</fullName>
    </submittedName>
</protein>
<accession>A0A4Y2BPT3</accession>
<proteinExistence type="predicted"/>
<evidence type="ECO:0000256" key="1">
    <source>
        <dbReference type="SAM" id="MobiDB-lite"/>
    </source>
</evidence>
<comment type="caution">
    <text evidence="2">The sequence shown here is derived from an EMBL/GenBank/DDBJ whole genome shotgun (WGS) entry which is preliminary data.</text>
</comment>
<feature type="compositionally biased region" description="Basic residues" evidence="1">
    <location>
        <begin position="61"/>
        <end position="72"/>
    </location>
</feature>
<dbReference type="AlphaFoldDB" id="A0A4Y2BPT3"/>